<feature type="transmembrane region" description="Helical" evidence="1">
    <location>
        <begin position="35"/>
        <end position="58"/>
    </location>
</feature>
<evidence type="ECO:0000313" key="2">
    <source>
        <dbReference type="EMBL" id="GES12586.1"/>
    </source>
</evidence>
<evidence type="ECO:0000313" key="3">
    <source>
        <dbReference type="Proteomes" id="UP000331127"/>
    </source>
</evidence>
<organism evidence="2 3">
    <name type="scientific">Acrocarpospora macrocephala</name>
    <dbReference type="NCBI Taxonomy" id="150177"/>
    <lineage>
        <taxon>Bacteria</taxon>
        <taxon>Bacillati</taxon>
        <taxon>Actinomycetota</taxon>
        <taxon>Actinomycetes</taxon>
        <taxon>Streptosporangiales</taxon>
        <taxon>Streptosporangiaceae</taxon>
        <taxon>Acrocarpospora</taxon>
    </lineage>
</organism>
<evidence type="ECO:0008006" key="4">
    <source>
        <dbReference type="Google" id="ProtNLM"/>
    </source>
</evidence>
<feature type="transmembrane region" description="Helical" evidence="1">
    <location>
        <begin position="126"/>
        <end position="148"/>
    </location>
</feature>
<keyword evidence="3" id="KW-1185">Reference proteome</keyword>
<accession>A0A5M3WW12</accession>
<protein>
    <recommendedName>
        <fullName evidence="4">Major facilitator superfamily (MFS) profile domain-containing protein</fullName>
    </recommendedName>
</protein>
<dbReference type="EMBL" id="BLAE01000037">
    <property type="protein sequence ID" value="GES12586.1"/>
    <property type="molecule type" value="Genomic_DNA"/>
</dbReference>
<name>A0A5M3WW12_9ACTN</name>
<dbReference type="InterPro" id="IPR036259">
    <property type="entry name" value="MFS_trans_sf"/>
</dbReference>
<evidence type="ECO:0000256" key="1">
    <source>
        <dbReference type="SAM" id="Phobius"/>
    </source>
</evidence>
<gene>
    <name evidence="2" type="ORF">Amac_061830</name>
</gene>
<reference evidence="2 3" key="1">
    <citation type="submission" date="2019-10" db="EMBL/GenBank/DDBJ databases">
        <title>Whole genome shotgun sequence of Acrocarpospora macrocephala NBRC 16266.</title>
        <authorList>
            <person name="Ichikawa N."/>
            <person name="Kimura A."/>
            <person name="Kitahashi Y."/>
            <person name="Komaki H."/>
            <person name="Oguchi A."/>
        </authorList>
    </citation>
    <scope>NUCLEOTIDE SEQUENCE [LARGE SCALE GENOMIC DNA]</scope>
    <source>
        <strain evidence="2 3">NBRC 16266</strain>
    </source>
</reference>
<comment type="caution">
    <text evidence="2">The sequence shown here is derived from an EMBL/GenBank/DDBJ whole genome shotgun (WGS) entry which is preliminary data.</text>
</comment>
<feature type="transmembrane region" description="Helical" evidence="1">
    <location>
        <begin position="64"/>
        <end position="86"/>
    </location>
</feature>
<keyword evidence="1" id="KW-1133">Transmembrane helix</keyword>
<sequence length="175" mass="17639">MFAELHQPLVQAIGPLVLLCASAIAQLSSRVIARIAAWASGMLAMTGGITGILTGAWLRAALPAVVGFALLGAGIGIAYRAALVALTRGAAAARQGALASLYAAITYSVAAAVVALVGWIGNLTGLVTATIAALAVLGASAIVALAWAPRLRDTIDFTRPHAHSHIETAAIADRI</sequence>
<keyword evidence="1" id="KW-0472">Membrane</keyword>
<dbReference type="Proteomes" id="UP000331127">
    <property type="component" value="Unassembled WGS sequence"/>
</dbReference>
<dbReference type="SUPFAM" id="SSF103473">
    <property type="entry name" value="MFS general substrate transporter"/>
    <property type="match status" value="1"/>
</dbReference>
<proteinExistence type="predicted"/>
<dbReference type="AlphaFoldDB" id="A0A5M3WW12"/>
<feature type="transmembrane region" description="Helical" evidence="1">
    <location>
        <begin position="12"/>
        <end position="28"/>
    </location>
</feature>
<keyword evidence="1" id="KW-0812">Transmembrane</keyword>
<feature type="transmembrane region" description="Helical" evidence="1">
    <location>
        <begin position="98"/>
        <end position="120"/>
    </location>
</feature>